<evidence type="ECO:0000313" key="6">
    <source>
        <dbReference type="EMBL" id="KTB01804.1"/>
    </source>
</evidence>
<dbReference type="VEuPathDB" id="FungiDB:CAGL0L00517g"/>
<feature type="domain" description="RNA polymerase II assembly factor Rtp1 C-terminal" evidence="4">
    <location>
        <begin position="971"/>
        <end position="1003"/>
    </location>
</feature>
<feature type="region of interest" description="Disordered" evidence="2">
    <location>
        <begin position="644"/>
        <end position="665"/>
    </location>
</feature>
<reference evidence="6 7" key="1">
    <citation type="submission" date="2015-10" db="EMBL/GenBank/DDBJ databases">
        <title>Draft genomes sequences of Candida glabrata isolates 1A, 1B, 2A, 2B, 3A and 3B.</title>
        <authorList>
            <person name="Haavelsrud O.E."/>
            <person name="Gaustad P."/>
        </authorList>
    </citation>
    <scope>NUCLEOTIDE SEQUENCE [LARGE SCALE GENOMIC DNA]</scope>
    <source>
        <strain evidence="6">910700640</strain>
    </source>
</reference>
<dbReference type="Pfam" id="PF10363">
    <property type="entry name" value="RTP1_C1"/>
    <property type="match status" value="1"/>
</dbReference>
<dbReference type="InterPro" id="IPR039600">
    <property type="entry name" value="TANGO6/Rtp1"/>
</dbReference>
<dbReference type="GO" id="GO:0009306">
    <property type="term" value="P:protein secretion"/>
    <property type="evidence" value="ECO:0007669"/>
    <property type="project" value="TreeGrafter"/>
</dbReference>
<keyword evidence="3" id="KW-1133">Transmembrane helix</keyword>
<dbReference type="EMBL" id="LLZZ01000129">
    <property type="protein sequence ID" value="KTB01804.1"/>
    <property type="molecule type" value="Genomic_DNA"/>
</dbReference>
<evidence type="ECO:0000259" key="5">
    <source>
        <dbReference type="Pfam" id="PF10363"/>
    </source>
</evidence>
<dbReference type="PANTHER" id="PTHR20959">
    <property type="entry name" value="TRANSPORT AND GOLGI ORGANIZATION PROTEIN 6 FAMILY MEMBER"/>
    <property type="match status" value="1"/>
</dbReference>
<dbReference type="VEuPathDB" id="FungiDB:GWK60_D00297"/>
<dbReference type="PANTHER" id="PTHR20959:SF1">
    <property type="entry name" value="TRANSPORT AND GOLGI ORGANIZATION PROTEIN 6 HOMOLOG"/>
    <property type="match status" value="1"/>
</dbReference>
<proteinExistence type="inferred from homology"/>
<dbReference type="Pfam" id="PF10304">
    <property type="entry name" value="RTP1_C2"/>
    <property type="match status" value="1"/>
</dbReference>
<dbReference type="GO" id="GO:0005737">
    <property type="term" value="C:cytoplasm"/>
    <property type="evidence" value="ECO:0007669"/>
    <property type="project" value="EnsemblFungi"/>
</dbReference>
<dbReference type="InterPro" id="IPR019451">
    <property type="entry name" value="Rtp1_C1"/>
</dbReference>
<comment type="similarity">
    <text evidence="1">Belongs to the Tango6 family.</text>
</comment>
<sequence>MSSAQDNMVQHNNTKQSIAALLDRGPDFANDTPIDTFFSKLENNLIDKLRKFDDEGESPQLFEYLGFGSQKLFVAYLIEQLQEIHNILQSNSKHIDVQKDVIPISLNDMKYLDDLINLLIVHGIDAYLPSDCRIPLNEKLASKFSQNQIEKKFTISGVESIDDDELSVIVNRVLEIMLKKYSIDGQKNYISIVLLNGVMYSNIFLAATYLIDMKNYTLECTVEDIENLQETYSLFELYNNYSQTIANHKLKSIFLVRLSTLTYRRENNGLITLVDFILGVREQEQIDIEKFSRLNQILLTRPKTIRNIDYLKNLFNQIYDCMSFINRPLLVSGINGVITEFYFKNKRIVQDFLFQKVYNIFFNDSATEYTYKELNDCINVILSLSKNTSKELLMDFASRNTISSEKTDISFFQYLWVYAVFLKSKGASTDIRIEESGKNEQLDIQEYCNVILSLMKTFLLVFDSETTILNQICQNILNYEHEKWRFSIDIKSGLPLIEVKRNDLDTDLAYATSNDYKTEELTTLFKDMDKVCDLFIELLRIIDDPKQTRSVFLHVFKKWIEDTAVKSQKSQQLSFLSETVNDATTSNLLALVNLKLSQHIIKEFRSEIISSVADILIVVAELFDILDDGDNVTKIEGVIFSVRDSDDEDSDDEEQPNDDQQHEKPGVIENELTNFSDNAIDIVIALLESVIGDCSVETLYQFRPTIERLLNKLEAAFPNDYEDIKKQLREVLMYKGSNGAAQNSKKENDEERLTKAIASLADPLVPIRAHGLAELRNLVLQHTKVITIEKVVNIHLEFLSNEDPFLYLNVIKGLTYLIEVDSSGKTLEQLFDKYQSRRTKLDLCLRLGEVFINYVQVRNELVTEPQMSRLVDLCLEKIRVNSSTARAVDDRLRMSALSILGICIKSNVDAITDSRMRDIFDCVFGVLQLETSEPKSILRRAAIHLVHDYLISKLGDSDQEMHVTLPEPYTVEKLTATLDYLKLHDNDYLVHQQCSTIVEELSAFTQL</sequence>
<evidence type="ECO:0000259" key="4">
    <source>
        <dbReference type="Pfam" id="PF10304"/>
    </source>
</evidence>
<keyword evidence="3" id="KW-0812">Transmembrane</keyword>
<dbReference type="InterPro" id="IPR016024">
    <property type="entry name" value="ARM-type_fold"/>
</dbReference>
<dbReference type="InterPro" id="IPR019414">
    <property type="entry name" value="Rtp1_C2"/>
</dbReference>
<dbReference type="VEuPathDB" id="FungiDB:B1J91_L00517g"/>
<dbReference type="VEuPathDB" id="FungiDB:GVI51_L00297"/>
<evidence type="ECO:0000256" key="3">
    <source>
        <dbReference type="SAM" id="Phobius"/>
    </source>
</evidence>
<feature type="transmembrane region" description="Helical" evidence="3">
    <location>
        <begin position="189"/>
        <end position="211"/>
    </location>
</feature>
<dbReference type="SUPFAM" id="SSF48371">
    <property type="entry name" value="ARM repeat"/>
    <property type="match status" value="1"/>
</dbReference>
<organism evidence="6 7">
    <name type="scientific">Candida glabrata</name>
    <name type="common">Yeast</name>
    <name type="synonym">Torulopsis glabrata</name>
    <dbReference type="NCBI Taxonomy" id="5478"/>
    <lineage>
        <taxon>Eukaryota</taxon>
        <taxon>Fungi</taxon>
        <taxon>Dikarya</taxon>
        <taxon>Ascomycota</taxon>
        <taxon>Saccharomycotina</taxon>
        <taxon>Saccharomycetes</taxon>
        <taxon>Saccharomycetales</taxon>
        <taxon>Saccharomycetaceae</taxon>
        <taxon>Nakaseomyces</taxon>
    </lineage>
</organism>
<protein>
    <submittedName>
        <fullName evidence="6">RNA polymerase II assembly factor RTP1</fullName>
    </submittedName>
</protein>
<gene>
    <name evidence="6" type="ORF">AO440_000615</name>
</gene>
<evidence type="ECO:0000256" key="1">
    <source>
        <dbReference type="ARBA" id="ARBA00005724"/>
    </source>
</evidence>
<dbReference type="GO" id="GO:0006606">
    <property type="term" value="P:protein import into nucleus"/>
    <property type="evidence" value="ECO:0007669"/>
    <property type="project" value="EnsemblFungi"/>
</dbReference>
<accession>A0A0W0CVW6</accession>
<comment type="caution">
    <text evidence="6">The sequence shown here is derived from an EMBL/GenBank/DDBJ whole genome shotgun (WGS) entry which is preliminary data.</text>
</comment>
<evidence type="ECO:0000313" key="7">
    <source>
        <dbReference type="Proteomes" id="UP000054886"/>
    </source>
</evidence>
<dbReference type="AlphaFoldDB" id="A0A0W0CVW6"/>
<dbReference type="Proteomes" id="UP000054886">
    <property type="component" value="Unassembled WGS sequence"/>
</dbReference>
<keyword evidence="3" id="KW-0472">Membrane</keyword>
<feature type="compositionally biased region" description="Acidic residues" evidence="2">
    <location>
        <begin position="645"/>
        <end position="657"/>
    </location>
</feature>
<name>A0A0W0CVW6_CANGB</name>
<evidence type="ECO:0000256" key="2">
    <source>
        <dbReference type="SAM" id="MobiDB-lite"/>
    </source>
</evidence>
<feature type="domain" description="RNA polymerase II assembly factor Rtp1 C-terminal" evidence="5">
    <location>
        <begin position="754"/>
        <end position="860"/>
    </location>
</feature>